<comment type="similarity">
    <text evidence="2">Belongs to the sulfatase family.</text>
</comment>
<dbReference type="InterPro" id="IPR019546">
    <property type="entry name" value="TAT_signal_bac_arc"/>
</dbReference>
<dbReference type="InterPro" id="IPR050738">
    <property type="entry name" value="Sulfatase"/>
</dbReference>
<dbReference type="Gene3D" id="3.40.720.10">
    <property type="entry name" value="Alkaline Phosphatase, subunit A"/>
    <property type="match status" value="1"/>
</dbReference>
<proteinExistence type="inferred from homology"/>
<accession>X0UE79</accession>
<comment type="cofactor">
    <cofactor evidence="1">
        <name>Ca(2+)</name>
        <dbReference type="ChEBI" id="CHEBI:29108"/>
    </cofactor>
</comment>
<dbReference type="PANTHER" id="PTHR42693">
    <property type="entry name" value="ARYLSULFATASE FAMILY MEMBER"/>
    <property type="match status" value="1"/>
</dbReference>
<evidence type="ECO:0000256" key="5">
    <source>
        <dbReference type="ARBA" id="ARBA00022801"/>
    </source>
</evidence>
<dbReference type="InterPro" id="IPR024607">
    <property type="entry name" value="Sulfatase_CS"/>
</dbReference>
<dbReference type="NCBIfam" id="TIGR01409">
    <property type="entry name" value="TAT_signal_seq"/>
    <property type="match status" value="1"/>
</dbReference>
<keyword evidence="6" id="KW-0106">Calcium</keyword>
<dbReference type="GO" id="GO:0004065">
    <property type="term" value="F:arylsulfatase activity"/>
    <property type="evidence" value="ECO:0007669"/>
    <property type="project" value="TreeGrafter"/>
</dbReference>
<dbReference type="Pfam" id="PF00884">
    <property type="entry name" value="Sulfatase"/>
    <property type="match status" value="1"/>
</dbReference>
<dbReference type="InterPro" id="IPR017850">
    <property type="entry name" value="Alkaline_phosphatase_core_sf"/>
</dbReference>
<keyword evidence="4" id="KW-0732">Signal</keyword>
<gene>
    <name evidence="8" type="ORF">S01H1_24983</name>
</gene>
<keyword evidence="3" id="KW-0479">Metal-binding</keyword>
<feature type="non-terminal residue" evidence="8">
    <location>
        <position position="198"/>
    </location>
</feature>
<evidence type="ECO:0000313" key="8">
    <source>
        <dbReference type="EMBL" id="GAF86795.1"/>
    </source>
</evidence>
<dbReference type="PROSITE" id="PS00149">
    <property type="entry name" value="SULFATASE_2"/>
    <property type="match status" value="1"/>
</dbReference>
<reference evidence="8" key="1">
    <citation type="journal article" date="2014" name="Front. Microbiol.">
        <title>High frequency of phylogenetically diverse reductive dehalogenase-homologous genes in deep subseafloor sedimentary metagenomes.</title>
        <authorList>
            <person name="Kawai M."/>
            <person name="Futagami T."/>
            <person name="Toyoda A."/>
            <person name="Takaki Y."/>
            <person name="Nishi S."/>
            <person name="Hori S."/>
            <person name="Arai W."/>
            <person name="Tsubouchi T."/>
            <person name="Morono Y."/>
            <person name="Uchiyama I."/>
            <person name="Ito T."/>
            <person name="Fujiyama A."/>
            <person name="Inagaki F."/>
            <person name="Takami H."/>
        </authorList>
    </citation>
    <scope>NUCLEOTIDE SEQUENCE</scope>
    <source>
        <strain evidence="8">Expedition CK06-06</strain>
    </source>
</reference>
<dbReference type="InterPro" id="IPR006311">
    <property type="entry name" value="TAT_signal"/>
</dbReference>
<evidence type="ECO:0000256" key="2">
    <source>
        <dbReference type="ARBA" id="ARBA00008779"/>
    </source>
</evidence>
<dbReference type="PROSITE" id="PS00523">
    <property type="entry name" value="SULFATASE_1"/>
    <property type="match status" value="1"/>
</dbReference>
<evidence type="ECO:0000256" key="3">
    <source>
        <dbReference type="ARBA" id="ARBA00022723"/>
    </source>
</evidence>
<evidence type="ECO:0000259" key="7">
    <source>
        <dbReference type="Pfam" id="PF00884"/>
    </source>
</evidence>
<dbReference type="SUPFAM" id="SSF53649">
    <property type="entry name" value="Alkaline phosphatase-like"/>
    <property type="match status" value="1"/>
</dbReference>
<name>X0UE79_9ZZZZ</name>
<keyword evidence="5" id="KW-0378">Hydrolase</keyword>
<protein>
    <recommendedName>
        <fullName evidence="7">Sulfatase N-terminal domain-containing protein</fullName>
    </recommendedName>
</protein>
<organism evidence="8">
    <name type="scientific">marine sediment metagenome</name>
    <dbReference type="NCBI Taxonomy" id="412755"/>
    <lineage>
        <taxon>unclassified sequences</taxon>
        <taxon>metagenomes</taxon>
        <taxon>ecological metagenomes</taxon>
    </lineage>
</organism>
<evidence type="ECO:0000256" key="1">
    <source>
        <dbReference type="ARBA" id="ARBA00001913"/>
    </source>
</evidence>
<sequence length="198" mass="21737">MSKLSYTRRGFLKTAGLGAAALALPSGMSAFKRLSSQGPQNGLNFVLILVDDLGWMDTGCYGGKYYETPNIDRLAGQGMRFTDGYAACAVCSPTRAAVMTGRYPARTGVTDWIHFHDFKGDKTDPNQKSPTEYVGATNRKLLCPPNPYWMELDEVTIAEVLKPAGYTSCHVGKWHLGPDAWYPDRQGFDFNIAGCNYG</sequence>
<dbReference type="EMBL" id="BARS01015051">
    <property type="protein sequence ID" value="GAF86795.1"/>
    <property type="molecule type" value="Genomic_DNA"/>
</dbReference>
<dbReference type="PROSITE" id="PS51318">
    <property type="entry name" value="TAT"/>
    <property type="match status" value="1"/>
</dbReference>
<dbReference type="PANTHER" id="PTHR42693:SF42">
    <property type="entry name" value="ARYLSULFATASE G"/>
    <property type="match status" value="1"/>
</dbReference>
<comment type="caution">
    <text evidence="8">The sequence shown here is derived from an EMBL/GenBank/DDBJ whole genome shotgun (WGS) entry which is preliminary data.</text>
</comment>
<evidence type="ECO:0000256" key="4">
    <source>
        <dbReference type="ARBA" id="ARBA00022729"/>
    </source>
</evidence>
<dbReference type="AlphaFoldDB" id="X0UE79"/>
<dbReference type="InterPro" id="IPR000917">
    <property type="entry name" value="Sulfatase_N"/>
</dbReference>
<feature type="domain" description="Sulfatase N-terminal" evidence="7">
    <location>
        <begin position="44"/>
        <end position="190"/>
    </location>
</feature>
<dbReference type="GO" id="GO:0046872">
    <property type="term" value="F:metal ion binding"/>
    <property type="evidence" value="ECO:0007669"/>
    <property type="project" value="UniProtKB-KW"/>
</dbReference>
<evidence type="ECO:0000256" key="6">
    <source>
        <dbReference type="ARBA" id="ARBA00022837"/>
    </source>
</evidence>